<evidence type="ECO:0000313" key="1">
    <source>
        <dbReference type="EMBL" id="RZC78542.1"/>
    </source>
</evidence>
<name>A0A4Y7L1L4_PAPSO</name>
<dbReference type="AlphaFoldDB" id="A0A4Y7L1L4"/>
<dbReference type="Gramene" id="RZC78542">
    <property type="protein sequence ID" value="RZC78542"/>
    <property type="gene ID" value="C5167_002710"/>
</dbReference>
<proteinExistence type="predicted"/>
<sequence>MLRNINVLDMAQVWQGKVSRDTALLMSTRNLLSCGLEKLLKQPLLRG</sequence>
<gene>
    <name evidence="1" type="ORF">C5167_002710</name>
</gene>
<accession>A0A4Y7L1L4</accession>
<protein>
    <submittedName>
        <fullName evidence="1">Uncharacterized protein</fullName>
    </submittedName>
</protein>
<keyword evidence="2" id="KW-1185">Reference proteome</keyword>
<reference evidence="1 2" key="1">
    <citation type="journal article" date="2018" name="Science">
        <title>The opium poppy genome and morphinan production.</title>
        <authorList>
            <person name="Guo L."/>
            <person name="Winzer T."/>
            <person name="Yang X."/>
            <person name="Li Y."/>
            <person name="Ning Z."/>
            <person name="He Z."/>
            <person name="Teodor R."/>
            <person name="Lu Y."/>
            <person name="Bowser T.A."/>
            <person name="Graham I.A."/>
            <person name="Ye K."/>
        </authorList>
    </citation>
    <scope>NUCLEOTIDE SEQUENCE [LARGE SCALE GENOMIC DNA]</scope>
    <source>
        <strain evidence="2">cv. HN1</strain>
        <tissue evidence="1">Leaves</tissue>
    </source>
</reference>
<dbReference type="EMBL" id="CM010723">
    <property type="protein sequence ID" value="RZC78542.1"/>
    <property type="molecule type" value="Genomic_DNA"/>
</dbReference>
<dbReference type="Proteomes" id="UP000316621">
    <property type="component" value="Chromosome 9"/>
</dbReference>
<evidence type="ECO:0000313" key="2">
    <source>
        <dbReference type="Proteomes" id="UP000316621"/>
    </source>
</evidence>
<organism evidence="1 2">
    <name type="scientific">Papaver somniferum</name>
    <name type="common">Opium poppy</name>
    <dbReference type="NCBI Taxonomy" id="3469"/>
    <lineage>
        <taxon>Eukaryota</taxon>
        <taxon>Viridiplantae</taxon>
        <taxon>Streptophyta</taxon>
        <taxon>Embryophyta</taxon>
        <taxon>Tracheophyta</taxon>
        <taxon>Spermatophyta</taxon>
        <taxon>Magnoliopsida</taxon>
        <taxon>Ranunculales</taxon>
        <taxon>Papaveraceae</taxon>
        <taxon>Papaveroideae</taxon>
        <taxon>Papaver</taxon>
    </lineage>
</organism>